<proteinExistence type="predicted"/>
<sequence length="310" mass="36487">MDRLMAILMALQQRAETARSLADKFEVSKRTILRDMQSLSEMGVPLVSMTGPTGGFQLMEGYQLSPFQFTSQEALTILVSLQAMTKMTDTPFNKERWTVIDKIKNSLPENILKQIEPILERTEVEVPKRNYKAPQLSALIDYTSESRWLKVFYRSQRHQRWLCILPKRIYTSHGFWYCEAYSPTHEEERLFRVDRMDKIEVIERPEYERENHLSHKDQSNSNKVSSSFRVKAKLTYRGMLQVEQDIHIGECVHALSNEEWEADFQCPATEWSWAVRFFFSLGSDAEVTEPETLRKEIYRMAERLCNQYKS</sequence>
<dbReference type="Pfam" id="PF25583">
    <property type="entry name" value="WCX"/>
    <property type="match status" value="1"/>
</dbReference>
<dbReference type="InterPro" id="IPR057727">
    <property type="entry name" value="WCX_dom"/>
</dbReference>
<dbReference type="InterPro" id="IPR028349">
    <property type="entry name" value="PafC-like"/>
</dbReference>
<reference evidence="5" key="1">
    <citation type="journal article" date="2019" name="Int. J. Syst. Evol. Microbiol.">
        <title>The Global Catalogue of Microorganisms (GCM) 10K type strain sequencing project: providing services to taxonomists for standard genome sequencing and annotation.</title>
        <authorList>
            <consortium name="The Broad Institute Genomics Platform"/>
            <consortium name="The Broad Institute Genome Sequencing Center for Infectious Disease"/>
            <person name="Wu L."/>
            <person name="Ma J."/>
        </authorList>
    </citation>
    <scope>NUCLEOTIDE SEQUENCE [LARGE SCALE GENOMIC DNA]</scope>
    <source>
        <strain evidence="5">CCUG 57263</strain>
    </source>
</reference>
<dbReference type="InterPro" id="IPR051534">
    <property type="entry name" value="CBASS_pafABC_assoc_protein"/>
</dbReference>
<protein>
    <submittedName>
        <fullName evidence="4">Helix-turn-helix transcriptional regulator</fullName>
    </submittedName>
</protein>
<accession>A0ABW3DDK3</accession>
<dbReference type="InterPro" id="IPR013196">
    <property type="entry name" value="HTH_11"/>
</dbReference>
<feature type="domain" description="WYL" evidence="2">
    <location>
        <begin position="136"/>
        <end position="201"/>
    </location>
</feature>
<dbReference type="SUPFAM" id="SSF46785">
    <property type="entry name" value="Winged helix' DNA-binding domain"/>
    <property type="match status" value="1"/>
</dbReference>
<feature type="domain" description="WCX" evidence="3">
    <location>
        <begin position="255"/>
        <end position="304"/>
    </location>
</feature>
<dbReference type="EMBL" id="JBHTIU010000082">
    <property type="protein sequence ID" value="MFD0871527.1"/>
    <property type="molecule type" value="Genomic_DNA"/>
</dbReference>
<dbReference type="InterPro" id="IPR036388">
    <property type="entry name" value="WH-like_DNA-bd_sf"/>
</dbReference>
<evidence type="ECO:0000313" key="5">
    <source>
        <dbReference type="Proteomes" id="UP001597120"/>
    </source>
</evidence>
<comment type="caution">
    <text evidence="4">The sequence shown here is derived from an EMBL/GenBank/DDBJ whole genome shotgun (WGS) entry which is preliminary data.</text>
</comment>
<dbReference type="InterPro" id="IPR026881">
    <property type="entry name" value="WYL_dom"/>
</dbReference>
<name>A0ABW3DDK3_9BACL</name>
<keyword evidence="5" id="KW-1185">Reference proteome</keyword>
<dbReference type="InterPro" id="IPR036390">
    <property type="entry name" value="WH_DNA-bd_sf"/>
</dbReference>
<dbReference type="RefSeq" id="WP_379290669.1">
    <property type="nucleotide sequence ID" value="NZ_JBHTIU010000082.1"/>
</dbReference>
<dbReference type="PANTHER" id="PTHR34580:SF1">
    <property type="entry name" value="PROTEIN PAFC"/>
    <property type="match status" value="1"/>
</dbReference>
<evidence type="ECO:0000313" key="4">
    <source>
        <dbReference type="EMBL" id="MFD0871527.1"/>
    </source>
</evidence>
<dbReference type="PANTHER" id="PTHR34580">
    <property type="match status" value="1"/>
</dbReference>
<organism evidence="4 5">
    <name type="scientific">Paenibacillus residui</name>
    <dbReference type="NCBI Taxonomy" id="629724"/>
    <lineage>
        <taxon>Bacteria</taxon>
        <taxon>Bacillati</taxon>
        <taxon>Bacillota</taxon>
        <taxon>Bacilli</taxon>
        <taxon>Bacillales</taxon>
        <taxon>Paenibacillaceae</taxon>
        <taxon>Paenibacillus</taxon>
    </lineage>
</organism>
<dbReference type="Gene3D" id="1.10.10.10">
    <property type="entry name" value="Winged helix-like DNA-binding domain superfamily/Winged helix DNA-binding domain"/>
    <property type="match status" value="1"/>
</dbReference>
<dbReference type="Pfam" id="PF13280">
    <property type="entry name" value="WYL"/>
    <property type="match status" value="1"/>
</dbReference>
<dbReference type="Proteomes" id="UP001597120">
    <property type="component" value="Unassembled WGS sequence"/>
</dbReference>
<evidence type="ECO:0000259" key="3">
    <source>
        <dbReference type="Pfam" id="PF25583"/>
    </source>
</evidence>
<gene>
    <name evidence="4" type="ORF">ACFQ03_20510</name>
</gene>
<evidence type="ECO:0000259" key="2">
    <source>
        <dbReference type="Pfam" id="PF13280"/>
    </source>
</evidence>
<dbReference type="PROSITE" id="PS52050">
    <property type="entry name" value="WYL"/>
    <property type="match status" value="1"/>
</dbReference>
<evidence type="ECO:0000259" key="1">
    <source>
        <dbReference type="Pfam" id="PF08279"/>
    </source>
</evidence>
<feature type="domain" description="Helix-turn-helix type 11" evidence="1">
    <location>
        <begin position="3"/>
        <end position="55"/>
    </location>
</feature>
<dbReference type="Pfam" id="PF08279">
    <property type="entry name" value="HTH_11"/>
    <property type="match status" value="1"/>
</dbReference>
<dbReference type="PIRSF" id="PIRSF016838">
    <property type="entry name" value="PafC"/>
    <property type="match status" value="1"/>
</dbReference>